<evidence type="ECO:0000313" key="4">
    <source>
        <dbReference type="EMBL" id="CAE4592263.1"/>
    </source>
</evidence>
<name>A0A6T1AGB4_9DINO</name>
<gene>
    <name evidence="4" type="ORF">AMON00008_LOCUS24846</name>
    <name evidence="5" type="ORF">AMON00008_LOCUS24847</name>
    <name evidence="6" type="ORF">AMON00008_LOCUS24848</name>
    <name evidence="7" type="ORF">AMON00008_LOCUS24849</name>
</gene>
<evidence type="ECO:0000256" key="2">
    <source>
        <dbReference type="SAM" id="MobiDB-lite"/>
    </source>
</evidence>
<reference evidence="5" key="1">
    <citation type="submission" date="2021-01" db="EMBL/GenBank/DDBJ databases">
        <authorList>
            <person name="Corre E."/>
            <person name="Pelletier E."/>
            <person name="Niang G."/>
            <person name="Scheremetjew M."/>
            <person name="Finn R."/>
            <person name="Kale V."/>
            <person name="Holt S."/>
            <person name="Cochrane G."/>
            <person name="Meng A."/>
            <person name="Brown T."/>
            <person name="Cohen L."/>
        </authorList>
    </citation>
    <scope>NUCLEOTIDE SEQUENCE</scope>
    <source>
        <strain evidence="5">CCMP3105</strain>
    </source>
</reference>
<evidence type="ECO:0000313" key="5">
    <source>
        <dbReference type="EMBL" id="CAE4592265.1"/>
    </source>
</evidence>
<feature type="region of interest" description="Disordered" evidence="2">
    <location>
        <begin position="135"/>
        <end position="157"/>
    </location>
</feature>
<keyword evidence="3" id="KW-0812">Transmembrane</keyword>
<feature type="coiled-coil region" evidence="1">
    <location>
        <begin position="65"/>
        <end position="127"/>
    </location>
</feature>
<feature type="transmembrane region" description="Helical" evidence="3">
    <location>
        <begin position="167"/>
        <end position="188"/>
    </location>
</feature>
<evidence type="ECO:0000313" key="6">
    <source>
        <dbReference type="EMBL" id="CAE4592267.1"/>
    </source>
</evidence>
<dbReference type="EMBL" id="HBNR01036126">
    <property type="protein sequence ID" value="CAE4592263.1"/>
    <property type="molecule type" value="Transcribed_RNA"/>
</dbReference>
<keyword evidence="3" id="KW-0472">Membrane</keyword>
<protein>
    <submittedName>
        <fullName evidence="5">Uncharacterized protein</fullName>
    </submittedName>
</protein>
<keyword evidence="1" id="KW-0175">Coiled coil</keyword>
<proteinExistence type="predicted"/>
<keyword evidence="3" id="KW-1133">Transmembrane helix</keyword>
<dbReference type="EMBL" id="HBNR01036127">
    <property type="protein sequence ID" value="CAE4592265.1"/>
    <property type="molecule type" value="Transcribed_RNA"/>
</dbReference>
<dbReference type="EMBL" id="HBNR01036129">
    <property type="protein sequence ID" value="CAE4592269.1"/>
    <property type="molecule type" value="Transcribed_RNA"/>
</dbReference>
<evidence type="ECO:0000313" key="7">
    <source>
        <dbReference type="EMBL" id="CAE4592269.1"/>
    </source>
</evidence>
<dbReference type="EMBL" id="HBNR01036128">
    <property type="protein sequence ID" value="CAE4592267.1"/>
    <property type="molecule type" value="Transcribed_RNA"/>
</dbReference>
<evidence type="ECO:0000256" key="1">
    <source>
        <dbReference type="SAM" id="Coils"/>
    </source>
</evidence>
<evidence type="ECO:0000256" key="3">
    <source>
        <dbReference type="SAM" id="Phobius"/>
    </source>
</evidence>
<accession>A0A6T1AGB4</accession>
<sequence length="651" mass="66651">MNDSVRGANGAPRAMPPPGAGICRQVDGEADVAAKSTVAGSVVKTALLLLGWSMLLVALLENHMLSRMEQLQSEYRRDVEELRASAKGLQHQVLDHMAVQEASPDKVAAMRSAAEDAESQRRVLTEASNLTASGAVPAMGAEQAEDSDGQATRLRLRSSSTRSRKLAGYYAVGTSGSGVACASFTGAATEADLSTSSCLGASTACSGCFIALDDGNDKVLEIIKCAQFKAGRGSPDTSHMVEIMVMNSDPDHTLTVKGCADSYCALPASTYQLSGGDTVVGFCYAGGSNKIYFPTRVFQTTSTYNFAGKTIADLGSVTTADLNGGTIDNMDITVGAAKTLNVSGGTIILADGQIAATKVTGGLFTSNQVYNFASSTITDLGQVNDVDLIGGSISGVSITVGATKSLDVSAGALTLASGQVDLSKIAPGVFEVGSYSFAGSTVANLGQVSTVDLRGGQVSGVTLEDSDYHLGSGHTLNASAGTLTLGAGQVSADAVGGGTFNAGTFSFAGSTVTDLGQVNTADINGGTLDGVAVGQQTASVGSFTTLKASSHFQVSQELRSQYSGDIPTQSGVVFSSEPSLPANSYDSISMTCPFVTSYNVVVGAVAPVSNCELHFANILPQNGGFTTRVYNQAATACAGPYYIMFFSLQAR</sequence>
<organism evidence="5">
    <name type="scientific">Alexandrium monilatum</name>
    <dbReference type="NCBI Taxonomy" id="311494"/>
    <lineage>
        <taxon>Eukaryota</taxon>
        <taxon>Sar</taxon>
        <taxon>Alveolata</taxon>
        <taxon>Dinophyceae</taxon>
        <taxon>Gonyaulacales</taxon>
        <taxon>Pyrocystaceae</taxon>
        <taxon>Alexandrium</taxon>
    </lineage>
</organism>
<dbReference type="AlphaFoldDB" id="A0A6T1AGB4"/>
<feature type="transmembrane region" description="Helical" evidence="3">
    <location>
        <begin position="38"/>
        <end position="60"/>
    </location>
</feature>